<protein>
    <submittedName>
        <fullName evidence="1">(African queen) hypothetical protein</fullName>
    </submittedName>
</protein>
<dbReference type="Proteomes" id="UP000789524">
    <property type="component" value="Unassembled WGS sequence"/>
</dbReference>
<organism evidence="1 2">
    <name type="scientific">Danaus chrysippus</name>
    <name type="common">African queen</name>
    <dbReference type="NCBI Taxonomy" id="151541"/>
    <lineage>
        <taxon>Eukaryota</taxon>
        <taxon>Metazoa</taxon>
        <taxon>Ecdysozoa</taxon>
        <taxon>Arthropoda</taxon>
        <taxon>Hexapoda</taxon>
        <taxon>Insecta</taxon>
        <taxon>Pterygota</taxon>
        <taxon>Neoptera</taxon>
        <taxon>Endopterygota</taxon>
        <taxon>Lepidoptera</taxon>
        <taxon>Glossata</taxon>
        <taxon>Ditrysia</taxon>
        <taxon>Papilionoidea</taxon>
        <taxon>Nymphalidae</taxon>
        <taxon>Danainae</taxon>
        <taxon>Danaini</taxon>
        <taxon>Danaina</taxon>
        <taxon>Danaus</taxon>
        <taxon>Anosia</taxon>
    </lineage>
</organism>
<evidence type="ECO:0000313" key="2">
    <source>
        <dbReference type="Proteomes" id="UP000789524"/>
    </source>
</evidence>
<dbReference type="AlphaFoldDB" id="A0A8J2QDL7"/>
<gene>
    <name evidence="1" type="ORF">DCHRY22_LOCUS2131</name>
</gene>
<evidence type="ECO:0000313" key="1">
    <source>
        <dbReference type="EMBL" id="CAG9560464.1"/>
    </source>
</evidence>
<dbReference type="OrthoDB" id="6921638at2759"/>
<comment type="caution">
    <text evidence="1">The sequence shown here is derived from an EMBL/GenBank/DDBJ whole genome shotgun (WGS) entry which is preliminary data.</text>
</comment>
<reference evidence="1" key="1">
    <citation type="submission" date="2021-09" db="EMBL/GenBank/DDBJ databases">
        <authorList>
            <person name="Martin H S."/>
        </authorList>
    </citation>
    <scope>NUCLEOTIDE SEQUENCE</scope>
</reference>
<accession>A0A8J2QDL7</accession>
<name>A0A8J2QDL7_9NEOP</name>
<sequence>MENADEFDSECSEYVTFTPSVRQLDERGMERRSATEPCIQVHYFRSVAAAARPDRAPDTSLHFIEGAMCMTTETILSINTSAAINDHLTIT</sequence>
<keyword evidence="2" id="KW-1185">Reference proteome</keyword>
<dbReference type="EMBL" id="CAKASE010000045">
    <property type="protein sequence ID" value="CAG9560464.1"/>
    <property type="molecule type" value="Genomic_DNA"/>
</dbReference>
<proteinExistence type="predicted"/>